<protein>
    <submittedName>
        <fullName evidence="1">Uncharacterized protein</fullName>
    </submittedName>
</protein>
<name>A0A2J6PW44_9HELO</name>
<keyword evidence="2" id="KW-1185">Reference proteome</keyword>
<evidence type="ECO:0000313" key="1">
    <source>
        <dbReference type="EMBL" id="PMD18245.1"/>
    </source>
</evidence>
<gene>
    <name evidence="1" type="ORF">NA56DRAFT_706854</name>
</gene>
<proteinExistence type="predicted"/>
<dbReference type="EMBL" id="KZ613495">
    <property type="protein sequence ID" value="PMD18245.1"/>
    <property type="molecule type" value="Genomic_DNA"/>
</dbReference>
<sequence length="276" mass="30347">MSPGERTANDILYLFRTITQAWMDFIVFADENNDSERSPDMEPDTTEYPSRILTFEIFPFARVTPFEGIDSFSSVFAGQFRSAQATEKGAVPIAATEEQLRTVRHAISSLEPGWLARLTLPPSHLYFPSPAKGSPASLDNGRATPAPIPIANCDEPCWHALFKTVNTQETSQTILVRSKPLFGPQTVRRILLQLHPSAKPTRGTREVTVHLVILYLSTCVDRIASLPFSGPGQRPTAVRQVAVPNAPLLGIDVSIGEFRGDPGHILGRVSWIALES</sequence>
<dbReference type="Proteomes" id="UP000235672">
    <property type="component" value="Unassembled WGS sequence"/>
</dbReference>
<reference evidence="1 2" key="1">
    <citation type="submission" date="2016-05" db="EMBL/GenBank/DDBJ databases">
        <title>A degradative enzymes factory behind the ericoid mycorrhizal symbiosis.</title>
        <authorList>
            <consortium name="DOE Joint Genome Institute"/>
            <person name="Martino E."/>
            <person name="Morin E."/>
            <person name="Grelet G."/>
            <person name="Kuo A."/>
            <person name="Kohler A."/>
            <person name="Daghino S."/>
            <person name="Barry K."/>
            <person name="Choi C."/>
            <person name="Cichocki N."/>
            <person name="Clum A."/>
            <person name="Copeland A."/>
            <person name="Hainaut M."/>
            <person name="Haridas S."/>
            <person name="Labutti K."/>
            <person name="Lindquist E."/>
            <person name="Lipzen A."/>
            <person name="Khouja H.-R."/>
            <person name="Murat C."/>
            <person name="Ohm R."/>
            <person name="Olson A."/>
            <person name="Spatafora J."/>
            <person name="Veneault-Fourrey C."/>
            <person name="Henrissat B."/>
            <person name="Grigoriev I."/>
            <person name="Martin F."/>
            <person name="Perotto S."/>
        </authorList>
    </citation>
    <scope>NUCLEOTIDE SEQUENCE [LARGE SCALE GENOMIC DNA]</scope>
    <source>
        <strain evidence="1 2">UAMH 7357</strain>
    </source>
</reference>
<evidence type="ECO:0000313" key="2">
    <source>
        <dbReference type="Proteomes" id="UP000235672"/>
    </source>
</evidence>
<organism evidence="1 2">
    <name type="scientific">Hyaloscypha hepaticicola</name>
    <dbReference type="NCBI Taxonomy" id="2082293"/>
    <lineage>
        <taxon>Eukaryota</taxon>
        <taxon>Fungi</taxon>
        <taxon>Dikarya</taxon>
        <taxon>Ascomycota</taxon>
        <taxon>Pezizomycotina</taxon>
        <taxon>Leotiomycetes</taxon>
        <taxon>Helotiales</taxon>
        <taxon>Hyaloscyphaceae</taxon>
        <taxon>Hyaloscypha</taxon>
    </lineage>
</organism>
<dbReference type="AlphaFoldDB" id="A0A2J6PW44"/>
<accession>A0A2J6PW44</accession>